<comment type="caution">
    <text evidence="1">The sequence shown here is derived from an EMBL/GenBank/DDBJ whole genome shotgun (WGS) entry which is preliminary data.</text>
</comment>
<gene>
    <name evidence="1" type="ORF">J2I46_28250</name>
</gene>
<keyword evidence="2" id="KW-1185">Reference proteome</keyword>
<organism evidence="1 2">
    <name type="scientific">Fibrella forsythiae</name>
    <dbReference type="NCBI Taxonomy" id="2817061"/>
    <lineage>
        <taxon>Bacteria</taxon>
        <taxon>Pseudomonadati</taxon>
        <taxon>Bacteroidota</taxon>
        <taxon>Cytophagia</taxon>
        <taxon>Cytophagales</taxon>
        <taxon>Spirosomataceae</taxon>
        <taxon>Fibrella</taxon>
    </lineage>
</organism>
<sequence>MEVIFKFGVGSNIELINTYGVVENNSTDKNMPDPAIENVSSFFYKAQRDINATERNSLNANQALELHLFVRKGGTDANPTGSDSGLTVTNGNSTKAIYKKLRAYVIGASGAIYYAPVIKNF</sequence>
<proteinExistence type="predicted"/>
<dbReference type="RefSeq" id="WP_207332450.1">
    <property type="nucleotide sequence ID" value="NZ_JAFMYW010000011.1"/>
</dbReference>
<name>A0ABS3JR80_9BACT</name>
<evidence type="ECO:0000313" key="2">
    <source>
        <dbReference type="Proteomes" id="UP000664628"/>
    </source>
</evidence>
<dbReference type="EMBL" id="JAFMYW010000011">
    <property type="protein sequence ID" value="MBO0952508.1"/>
    <property type="molecule type" value="Genomic_DNA"/>
</dbReference>
<evidence type="ECO:0000313" key="1">
    <source>
        <dbReference type="EMBL" id="MBO0952508.1"/>
    </source>
</evidence>
<reference evidence="1 2" key="1">
    <citation type="submission" date="2021-03" db="EMBL/GenBank/DDBJ databases">
        <title>Fibrella sp. HMF5405 genome sequencing and assembly.</title>
        <authorList>
            <person name="Kang H."/>
            <person name="Kim H."/>
            <person name="Bae S."/>
            <person name="Joh K."/>
        </authorList>
    </citation>
    <scope>NUCLEOTIDE SEQUENCE [LARGE SCALE GENOMIC DNA]</scope>
    <source>
        <strain evidence="1 2">HMF5405</strain>
    </source>
</reference>
<protein>
    <submittedName>
        <fullName evidence="1">Uncharacterized protein</fullName>
    </submittedName>
</protein>
<accession>A0ABS3JR80</accession>
<dbReference type="Proteomes" id="UP000664628">
    <property type="component" value="Unassembled WGS sequence"/>
</dbReference>